<dbReference type="GO" id="GO:0006508">
    <property type="term" value="P:proteolysis"/>
    <property type="evidence" value="ECO:0007669"/>
    <property type="project" value="InterPro"/>
</dbReference>
<accession>A0AA39SXF0</accession>
<comment type="caution">
    <text evidence="1">The sequence shown here is derived from an EMBL/GenBank/DDBJ whole genome shotgun (WGS) entry which is preliminary data.</text>
</comment>
<sequence>MQSSQGLFDKAINEGVDVISMSVGYDIPLFSYNDSVTIDSFYAISSPGNDGFISHSGSLLLEPLQFAEPCQQPLLFRNTEIGTAAVSVMQAGGVGLIFSQSGDNRLDPCVLIPCNKVGNKFFLTSEKQVLQLQSSDFLKVLKGKGKWASPDYPQVASFLLYRT</sequence>
<dbReference type="AlphaFoldDB" id="A0AA39SXF0"/>
<dbReference type="EMBL" id="JAUESC010000004">
    <property type="protein sequence ID" value="KAK0597720.1"/>
    <property type="molecule type" value="Genomic_DNA"/>
</dbReference>
<protein>
    <submittedName>
        <fullName evidence="1">Uncharacterized protein</fullName>
    </submittedName>
</protein>
<reference evidence="1" key="1">
    <citation type="journal article" date="2022" name="Plant J.">
        <title>Strategies of tolerance reflected in two North American maple genomes.</title>
        <authorList>
            <person name="McEvoy S.L."/>
            <person name="Sezen U.U."/>
            <person name="Trouern-Trend A."/>
            <person name="McMahon S.M."/>
            <person name="Schaberg P.G."/>
            <person name="Yang J."/>
            <person name="Wegrzyn J.L."/>
            <person name="Swenson N.G."/>
        </authorList>
    </citation>
    <scope>NUCLEOTIDE SEQUENCE</scope>
    <source>
        <strain evidence="1">NS2018</strain>
    </source>
</reference>
<dbReference type="GO" id="GO:0004252">
    <property type="term" value="F:serine-type endopeptidase activity"/>
    <property type="evidence" value="ECO:0007669"/>
    <property type="project" value="InterPro"/>
</dbReference>
<reference evidence="1" key="2">
    <citation type="submission" date="2023-06" db="EMBL/GenBank/DDBJ databases">
        <authorList>
            <person name="Swenson N.G."/>
            <person name="Wegrzyn J.L."/>
            <person name="Mcevoy S.L."/>
        </authorList>
    </citation>
    <scope>NUCLEOTIDE SEQUENCE</scope>
    <source>
        <strain evidence="1">NS2018</strain>
        <tissue evidence="1">Leaf</tissue>
    </source>
</reference>
<name>A0AA39SXF0_ACESA</name>
<dbReference type="Proteomes" id="UP001168877">
    <property type="component" value="Unassembled WGS sequence"/>
</dbReference>
<evidence type="ECO:0000313" key="2">
    <source>
        <dbReference type="Proteomes" id="UP001168877"/>
    </source>
</evidence>
<proteinExistence type="predicted"/>
<dbReference type="InterPro" id="IPR036852">
    <property type="entry name" value="Peptidase_S8/S53_dom_sf"/>
</dbReference>
<evidence type="ECO:0000313" key="1">
    <source>
        <dbReference type="EMBL" id="KAK0597720.1"/>
    </source>
</evidence>
<organism evidence="1 2">
    <name type="scientific">Acer saccharum</name>
    <name type="common">Sugar maple</name>
    <dbReference type="NCBI Taxonomy" id="4024"/>
    <lineage>
        <taxon>Eukaryota</taxon>
        <taxon>Viridiplantae</taxon>
        <taxon>Streptophyta</taxon>
        <taxon>Embryophyta</taxon>
        <taxon>Tracheophyta</taxon>
        <taxon>Spermatophyta</taxon>
        <taxon>Magnoliopsida</taxon>
        <taxon>eudicotyledons</taxon>
        <taxon>Gunneridae</taxon>
        <taxon>Pentapetalae</taxon>
        <taxon>rosids</taxon>
        <taxon>malvids</taxon>
        <taxon>Sapindales</taxon>
        <taxon>Sapindaceae</taxon>
        <taxon>Hippocastanoideae</taxon>
        <taxon>Acereae</taxon>
        <taxon>Acer</taxon>
    </lineage>
</organism>
<dbReference type="SUPFAM" id="SSF52743">
    <property type="entry name" value="Subtilisin-like"/>
    <property type="match status" value="1"/>
</dbReference>
<gene>
    <name evidence="1" type="ORF">LWI29_028015</name>
</gene>
<keyword evidence="2" id="KW-1185">Reference proteome</keyword>